<keyword evidence="2" id="KW-0449">Lipoprotein</keyword>
<dbReference type="Proteomes" id="UP000655523">
    <property type="component" value="Unassembled WGS sequence"/>
</dbReference>
<sequence>MTRFLLKAISAASVAGVLVTGPVAFAASTAGTVQAAAASHLSAAQIVEHNVAARGGLQAWHAVNTMTMSGQIEAGGKKNTKLPFTMTMKRPHKSRFEVRFNDQTAFQVYDGAQGWKVRPFLGRDEVEPYTPAEAKSAAVSAELDGPLIDYASKGSRVEALGMEQVEGHRAYVLKVTTKDNASRRIWIDASSFLELKIDGEPRKLDGKMHDVAIFYRDYRKESGLVVPHTLETVVTGGKQPHKLTIEHVTVNPPTDDTLFAKPQLAMAKMPSH</sequence>
<organism evidence="2 3">
    <name type="scientific">Paraburkholderia elongata</name>
    <dbReference type="NCBI Taxonomy" id="2675747"/>
    <lineage>
        <taxon>Bacteria</taxon>
        <taxon>Pseudomonadati</taxon>
        <taxon>Pseudomonadota</taxon>
        <taxon>Betaproteobacteria</taxon>
        <taxon>Burkholderiales</taxon>
        <taxon>Burkholderiaceae</taxon>
        <taxon>Paraburkholderia</taxon>
    </lineage>
</organism>
<dbReference type="RefSeq" id="WP_172175000.1">
    <property type="nucleotide sequence ID" value="NZ_WOEZ01000215.1"/>
</dbReference>
<feature type="chain" id="PRO_5038135386" evidence="1">
    <location>
        <begin position="27"/>
        <end position="272"/>
    </location>
</feature>
<reference evidence="2 3" key="1">
    <citation type="submission" date="2019-11" db="EMBL/GenBank/DDBJ databases">
        <title>Metabolism of dissolved organic matter in forest soils.</title>
        <authorList>
            <person name="Cyle K.T."/>
            <person name="Wilhelm R.C."/>
            <person name="Martinez C.E."/>
        </authorList>
    </citation>
    <scope>NUCLEOTIDE SEQUENCE [LARGE SCALE GENOMIC DNA]</scope>
    <source>
        <strain evidence="2 3">5N</strain>
    </source>
</reference>
<comment type="caution">
    <text evidence="2">The sequence shown here is derived from an EMBL/GenBank/DDBJ whole genome shotgun (WGS) entry which is preliminary data.</text>
</comment>
<evidence type="ECO:0000313" key="2">
    <source>
        <dbReference type="EMBL" id="NPT60321.1"/>
    </source>
</evidence>
<protein>
    <submittedName>
        <fullName evidence="2">Outer membrane lipoprotein-sorting protein</fullName>
    </submittedName>
</protein>
<dbReference type="EMBL" id="WOEZ01000215">
    <property type="protein sequence ID" value="NPT60321.1"/>
    <property type="molecule type" value="Genomic_DNA"/>
</dbReference>
<keyword evidence="1" id="KW-0732">Signal</keyword>
<evidence type="ECO:0000256" key="1">
    <source>
        <dbReference type="SAM" id="SignalP"/>
    </source>
</evidence>
<dbReference type="AlphaFoldDB" id="A0A972NV75"/>
<gene>
    <name evidence="2" type="ORF">GNZ13_38640</name>
</gene>
<evidence type="ECO:0000313" key="3">
    <source>
        <dbReference type="Proteomes" id="UP000655523"/>
    </source>
</evidence>
<name>A0A972NV75_9BURK</name>
<keyword evidence="3" id="KW-1185">Reference proteome</keyword>
<dbReference type="Gene3D" id="2.50.20.10">
    <property type="entry name" value="Lipoprotein localisation LolA/LolB/LppX"/>
    <property type="match status" value="1"/>
</dbReference>
<accession>A0A972NV75</accession>
<proteinExistence type="predicted"/>
<feature type="signal peptide" evidence="1">
    <location>
        <begin position="1"/>
        <end position="26"/>
    </location>
</feature>